<evidence type="ECO:0000313" key="3">
    <source>
        <dbReference type="Proteomes" id="UP001215151"/>
    </source>
</evidence>
<keyword evidence="3" id="KW-1185">Reference proteome</keyword>
<gene>
    <name evidence="2" type="ORF">ONZ51_g10319</name>
</gene>
<protein>
    <submittedName>
        <fullName evidence="2">Uncharacterized protein</fullName>
    </submittedName>
</protein>
<dbReference type="Proteomes" id="UP001215151">
    <property type="component" value="Unassembled WGS sequence"/>
</dbReference>
<dbReference type="AlphaFoldDB" id="A0AAD7X7G5"/>
<name>A0AAD7X7G5_9APHY</name>
<proteinExistence type="predicted"/>
<accession>A0AAD7X7G5</accession>
<comment type="caution">
    <text evidence="2">The sequence shown here is derived from an EMBL/GenBank/DDBJ whole genome shotgun (WGS) entry which is preliminary data.</text>
</comment>
<feature type="region of interest" description="Disordered" evidence="1">
    <location>
        <begin position="189"/>
        <end position="227"/>
    </location>
</feature>
<sequence>MTSTGTTSRARNNTASILRTNPLPAFTAALKFWHPLPGMQTYTRNRRPPPSPTQGLIATCIDTLQELAPSAKILHRAFRDAGRHLARIDDPRRDALKSEWTTLTKRYKSIIDDSDVAAGKLAAVLNVYIALQGNTREGQEASMITELSTLQTVDIELDSYHYVFSGPCASLRNNVETFYLKLVDPTGSRRDHERASLSTPPLERKSESMPQVQESQPEPIVQGGVPANPAPRKMWGLLTERLPAFYATPSPQSPPAADHENTLTPAQATAVSVFKQASQGHIHVQHRRHLDGATLLARSSTQTQLASEKPVVDIVIASLKDIMLSLGKQSPELDVFRELTLHVGVHPRICVQHILDSIYTVNVQLKNEIKAYLQVLQSASAYPTPEKRTALANMQGRVALSSANWRVCVGALTDGYSRVQK</sequence>
<evidence type="ECO:0000256" key="1">
    <source>
        <dbReference type="SAM" id="MobiDB-lite"/>
    </source>
</evidence>
<evidence type="ECO:0000313" key="2">
    <source>
        <dbReference type="EMBL" id="KAJ8463343.1"/>
    </source>
</evidence>
<reference evidence="2" key="1">
    <citation type="submission" date="2022-11" db="EMBL/GenBank/DDBJ databases">
        <title>Genome Sequence of Cubamyces cubensis.</title>
        <authorList>
            <person name="Buettner E."/>
        </authorList>
    </citation>
    <scope>NUCLEOTIDE SEQUENCE</scope>
    <source>
        <strain evidence="2">MPL-01</strain>
    </source>
</reference>
<organism evidence="2 3">
    <name type="scientific">Trametes cubensis</name>
    <dbReference type="NCBI Taxonomy" id="1111947"/>
    <lineage>
        <taxon>Eukaryota</taxon>
        <taxon>Fungi</taxon>
        <taxon>Dikarya</taxon>
        <taxon>Basidiomycota</taxon>
        <taxon>Agaricomycotina</taxon>
        <taxon>Agaricomycetes</taxon>
        <taxon>Polyporales</taxon>
        <taxon>Polyporaceae</taxon>
        <taxon>Trametes</taxon>
    </lineage>
</organism>
<dbReference type="EMBL" id="JAPEVG010000400">
    <property type="protein sequence ID" value="KAJ8463343.1"/>
    <property type="molecule type" value="Genomic_DNA"/>
</dbReference>